<feature type="region of interest" description="Disordered" evidence="1">
    <location>
        <begin position="101"/>
        <end position="153"/>
    </location>
</feature>
<protein>
    <recommendedName>
        <fullName evidence="2">Transcription regulator HTH AraC- type ligand binding domain-containing protein</fullName>
    </recommendedName>
</protein>
<dbReference type="InterPro" id="IPR035418">
    <property type="entry name" value="AraC-bd_2"/>
</dbReference>
<reference evidence="3 4" key="1">
    <citation type="journal article" date="2020" name="Int. J. Syst. Evol. Microbiol.">
        <title>Reclassification of Streptomyces castelarensis and Streptomyces sporoclivatus as later heterotypic synonyms of Streptomyces antimycoticus.</title>
        <authorList>
            <person name="Komaki H."/>
            <person name="Tamura T."/>
        </authorList>
    </citation>
    <scope>NUCLEOTIDE SEQUENCE [LARGE SCALE GENOMIC DNA]</scope>
    <source>
        <strain evidence="3 4">NBRC 13459</strain>
    </source>
</reference>
<evidence type="ECO:0000259" key="2">
    <source>
        <dbReference type="Pfam" id="PF14525"/>
    </source>
</evidence>
<evidence type="ECO:0000313" key="4">
    <source>
        <dbReference type="Proteomes" id="UP000301309"/>
    </source>
</evidence>
<evidence type="ECO:0000313" key="3">
    <source>
        <dbReference type="EMBL" id="GDY60426.1"/>
    </source>
</evidence>
<dbReference type="Proteomes" id="UP000301309">
    <property type="component" value="Unassembled WGS sequence"/>
</dbReference>
<dbReference type="Pfam" id="PF14525">
    <property type="entry name" value="AraC_binding_2"/>
    <property type="match status" value="1"/>
</dbReference>
<evidence type="ECO:0000256" key="1">
    <source>
        <dbReference type="SAM" id="MobiDB-lite"/>
    </source>
</evidence>
<name>A0A4D4LM88_STRVO</name>
<proteinExistence type="predicted"/>
<sequence length="153" mass="16730">MERSTTIEPLAQAMSGEPDVLRSYTLCRAARFDAFRESLNGVFYPARVEPTCRNDTLDGALLSAVSLKHLTLGFVRFGTETRLDPGALGAYHVNVALSGRSNRTAASKRSSPGRDRRRFSHLASTPSYLAGPRTPGSSASRSTADPWKASWRR</sequence>
<dbReference type="EMBL" id="BJHW01000002">
    <property type="protein sequence ID" value="GDY60426.1"/>
    <property type="molecule type" value="Genomic_DNA"/>
</dbReference>
<gene>
    <name evidence="3" type="ORF">SVIO_110490</name>
</gene>
<feature type="domain" description="Transcription regulator HTH AraC- type ligand binding" evidence="2">
    <location>
        <begin position="35"/>
        <end position="102"/>
    </location>
</feature>
<feature type="compositionally biased region" description="Polar residues" evidence="1">
    <location>
        <begin position="101"/>
        <end position="110"/>
    </location>
</feature>
<comment type="caution">
    <text evidence="3">The sequence shown here is derived from an EMBL/GenBank/DDBJ whole genome shotgun (WGS) entry which is preliminary data.</text>
</comment>
<keyword evidence="4" id="KW-1185">Reference proteome</keyword>
<organism evidence="3 4">
    <name type="scientific">Streptomyces violaceusniger</name>
    <dbReference type="NCBI Taxonomy" id="68280"/>
    <lineage>
        <taxon>Bacteria</taxon>
        <taxon>Bacillati</taxon>
        <taxon>Actinomycetota</taxon>
        <taxon>Actinomycetes</taxon>
        <taxon>Kitasatosporales</taxon>
        <taxon>Streptomycetaceae</taxon>
        <taxon>Streptomyces</taxon>
        <taxon>Streptomyces violaceusniger group</taxon>
    </lineage>
</organism>
<dbReference type="AlphaFoldDB" id="A0A4D4LM88"/>
<accession>A0A4D4LM88</accession>